<evidence type="ECO:0000313" key="10">
    <source>
        <dbReference type="Proteomes" id="UP000274139"/>
    </source>
</evidence>
<feature type="transmembrane region" description="Helical" evidence="8">
    <location>
        <begin position="145"/>
        <end position="164"/>
    </location>
</feature>
<accession>A0A454JNQ5</accession>
<keyword evidence="10" id="KW-1185">Reference proteome</keyword>
<keyword evidence="5 8" id="KW-0812">Transmembrane</keyword>
<evidence type="ECO:0000256" key="3">
    <source>
        <dbReference type="ARBA" id="ARBA00022448"/>
    </source>
</evidence>
<comment type="subcellular location">
    <subcellularLocation>
        <location evidence="1">Cell membrane</location>
        <topology evidence="1">Multi-pass membrane protein</topology>
    </subcellularLocation>
</comment>
<keyword evidence="3" id="KW-0813">Transport</keyword>
<dbReference type="GO" id="GO:0022857">
    <property type="term" value="F:transmembrane transporter activity"/>
    <property type="evidence" value="ECO:0007669"/>
    <property type="project" value="InterPro"/>
</dbReference>
<evidence type="ECO:0000256" key="8">
    <source>
        <dbReference type="SAM" id="Phobius"/>
    </source>
</evidence>
<comment type="caution">
    <text evidence="9">The sequence shown here is derived from an EMBL/GenBank/DDBJ whole genome shotgun (WGS) entry which is preliminary data.</text>
</comment>
<evidence type="ECO:0000256" key="4">
    <source>
        <dbReference type="ARBA" id="ARBA00022475"/>
    </source>
</evidence>
<dbReference type="InterPro" id="IPR000522">
    <property type="entry name" value="ABC_transptr_permease_BtuC"/>
</dbReference>
<reference evidence="9 10" key="1">
    <citation type="submission" date="2018-10" db="EMBL/GenBank/DDBJ databases">
        <title>Draft genome sequence of Aquitalea MWU14-2217 isolated from a wild cranberry bog in Provincetown, Massachusetts.</title>
        <authorList>
            <person name="Ebadzadsahrai G."/>
            <person name="Soby S."/>
        </authorList>
    </citation>
    <scope>NUCLEOTIDE SEQUENCE [LARGE SCALE GENOMIC DNA]</scope>
    <source>
        <strain evidence="9 10">MWU14-2217</strain>
    </source>
</reference>
<dbReference type="Gene3D" id="1.10.3470.10">
    <property type="entry name" value="ABC transporter involved in vitamin B12 uptake, BtuC"/>
    <property type="match status" value="1"/>
</dbReference>
<evidence type="ECO:0000256" key="6">
    <source>
        <dbReference type="ARBA" id="ARBA00022989"/>
    </source>
</evidence>
<dbReference type="AlphaFoldDB" id="A0A454JNQ5"/>
<evidence type="ECO:0000256" key="2">
    <source>
        <dbReference type="ARBA" id="ARBA00007935"/>
    </source>
</evidence>
<evidence type="ECO:0000256" key="5">
    <source>
        <dbReference type="ARBA" id="ARBA00022692"/>
    </source>
</evidence>
<evidence type="ECO:0000256" key="1">
    <source>
        <dbReference type="ARBA" id="ARBA00004651"/>
    </source>
</evidence>
<dbReference type="EMBL" id="RFAR01000003">
    <property type="protein sequence ID" value="RMD02009.1"/>
    <property type="molecule type" value="Genomic_DNA"/>
</dbReference>
<comment type="similarity">
    <text evidence="2">Belongs to the binding-protein-dependent transport system permease family. FecCD subfamily.</text>
</comment>
<organism evidence="9 10">
    <name type="scientific">Aquitalea palustris</name>
    <dbReference type="NCBI Taxonomy" id="2480983"/>
    <lineage>
        <taxon>Bacteria</taxon>
        <taxon>Pseudomonadati</taxon>
        <taxon>Pseudomonadota</taxon>
        <taxon>Betaproteobacteria</taxon>
        <taxon>Neisseriales</taxon>
        <taxon>Chromobacteriaceae</taxon>
        <taxon>Aquitalea</taxon>
    </lineage>
</organism>
<keyword evidence="6 8" id="KW-1133">Transmembrane helix</keyword>
<dbReference type="CDD" id="cd06550">
    <property type="entry name" value="TM_ABC_iron-siderophores_like"/>
    <property type="match status" value="1"/>
</dbReference>
<evidence type="ECO:0000313" key="9">
    <source>
        <dbReference type="EMBL" id="RMD02009.1"/>
    </source>
</evidence>
<feature type="transmembrane region" description="Helical" evidence="8">
    <location>
        <begin position="216"/>
        <end position="234"/>
    </location>
</feature>
<dbReference type="Proteomes" id="UP000274139">
    <property type="component" value="Unassembled WGS sequence"/>
</dbReference>
<feature type="transmembrane region" description="Helical" evidence="8">
    <location>
        <begin position="330"/>
        <end position="350"/>
    </location>
</feature>
<dbReference type="PANTHER" id="PTHR30472:SF25">
    <property type="entry name" value="ABC TRANSPORTER PERMEASE PROTEIN MJ0876-RELATED"/>
    <property type="match status" value="1"/>
</dbReference>
<feature type="transmembrane region" description="Helical" evidence="8">
    <location>
        <begin position="120"/>
        <end position="139"/>
    </location>
</feature>
<feature type="transmembrane region" description="Helical" evidence="8">
    <location>
        <begin position="39"/>
        <end position="68"/>
    </location>
</feature>
<name>A0A454JNQ5_9NEIS</name>
<dbReference type="GO" id="GO:0005886">
    <property type="term" value="C:plasma membrane"/>
    <property type="evidence" value="ECO:0007669"/>
    <property type="project" value="UniProtKB-SubCell"/>
</dbReference>
<dbReference type="FunFam" id="1.10.3470.10:FF:000001">
    <property type="entry name" value="Vitamin B12 ABC transporter permease BtuC"/>
    <property type="match status" value="1"/>
</dbReference>
<evidence type="ECO:0000256" key="7">
    <source>
        <dbReference type="ARBA" id="ARBA00023136"/>
    </source>
</evidence>
<feature type="transmembrane region" description="Helical" evidence="8">
    <location>
        <begin position="173"/>
        <end position="196"/>
    </location>
</feature>
<dbReference type="Pfam" id="PF01032">
    <property type="entry name" value="FecCD"/>
    <property type="match status" value="1"/>
</dbReference>
<gene>
    <name evidence="9" type="ORF">EAY64_00975</name>
</gene>
<keyword evidence="7 8" id="KW-0472">Membrane</keyword>
<feature type="transmembrane region" description="Helical" evidence="8">
    <location>
        <begin position="261"/>
        <end position="284"/>
    </location>
</feature>
<dbReference type="InterPro" id="IPR037294">
    <property type="entry name" value="ABC_BtuC-like"/>
</dbReference>
<dbReference type="SUPFAM" id="SSF81345">
    <property type="entry name" value="ABC transporter involved in vitamin B12 uptake, BtuC"/>
    <property type="match status" value="1"/>
</dbReference>
<dbReference type="PANTHER" id="PTHR30472">
    <property type="entry name" value="FERRIC ENTEROBACTIN TRANSPORT SYSTEM PERMEASE PROTEIN"/>
    <property type="match status" value="1"/>
</dbReference>
<keyword evidence="4" id="KW-1003">Cell membrane</keyword>
<protein>
    <submittedName>
        <fullName evidence="9">Iron ABC transporter permease</fullName>
    </submittedName>
</protein>
<sequence>MAVGQALRPVRHAGCTGPALRPAGVWPPGRLPPPLMIRLSLLCQCLLVALLLTCLGSLLHGSGIVWAMLHGNQTLPALQLQLLLQLRLPRLLVAICSGMLLSSAGAAIQARFRNPLAEPGLLGIYSGAALAAALALSLGAGILPVSLAGFAGSLLTLWLIRLLASPNGNGSRLILSGVAISALLGSLLTLLITTLPDGALRSITFWLMGSFSNAEWPQAWLLLLATPLVWLGLFRQWRLLNALQLGEATAFHLGFDIRRGAWLVVCLASIAAGVVVSSCGMIGFVGLLAPHLTRLLTGSDARRLLLAAPLLGAWLTVSADWLARSLLAPAELPVGVITSLLGAPFFLWLLRREQESPRA</sequence>
<feature type="transmembrane region" description="Helical" evidence="8">
    <location>
        <begin position="88"/>
        <end position="108"/>
    </location>
</feature>
<dbReference type="GO" id="GO:0033214">
    <property type="term" value="P:siderophore-iron import into cell"/>
    <property type="evidence" value="ECO:0007669"/>
    <property type="project" value="TreeGrafter"/>
</dbReference>
<proteinExistence type="inferred from homology"/>